<keyword evidence="2" id="KW-1185">Reference proteome</keyword>
<comment type="caution">
    <text evidence="1">The sequence shown here is derived from an EMBL/GenBank/DDBJ whole genome shotgun (WGS) entry which is preliminary data.</text>
</comment>
<evidence type="ECO:0000313" key="2">
    <source>
        <dbReference type="Proteomes" id="UP000603940"/>
    </source>
</evidence>
<dbReference type="EMBL" id="JACTUZ010000001">
    <property type="protein sequence ID" value="MBC9175333.1"/>
    <property type="molecule type" value="Genomic_DNA"/>
</dbReference>
<dbReference type="NCBIfam" id="TIGR03223">
    <property type="entry name" value="Phn_opern_protn"/>
    <property type="match status" value="1"/>
</dbReference>
<organism evidence="1 2">
    <name type="scientific">Pseudoroseomonas ludipueritiae</name>
    <dbReference type="NCBI Taxonomy" id="198093"/>
    <lineage>
        <taxon>Bacteria</taxon>
        <taxon>Pseudomonadati</taxon>
        <taxon>Pseudomonadota</taxon>
        <taxon>Alphaproteobacteria</taxon>
        <taxon>Acetobacterales</taxon>
        <taxon>Acetobacteraceae</taxon>
        <taxon>Pseudoroseomonas</taxon>
    </lineage>
</organism>
<accession>A0ABR7R112</accession>
<reference evidence="1 2" key="1">
    <citation type="journal article" date="2009" name="Int. J. Syst. Evol. Microbiol.">
        <title>Transfer of Teichococcus ludipueritiae and Muricoccus roseus to the genus Roseomonas, as Roseomonas ludipueritiae comb. nov. and Roseomonas rosea comb. nov., respectively, and emended description of the genus Roseomonas.</title>
        <authorList>
            <person name="Sanchez-Porro C."/>
            <person name="Gallego V."/>
            <person name="Busse H.J."/>
            <person name="Kampfer P."/>
            <person name="Ventosa A."/>
        </authorList>
    </citation>
    <scope>NUCLEOTIDE SEQUENCE [LARGE SCALE GENOMIC DNA]</scope>
    <source>
        <strain evidence="1 2">DSM 14915</strain>
    </source>
</reference>
<dbReference type="Pfam" id="PF06299">
    <property type="entry name" value="DUF1045"/>
    <property type="match status" value="1"/>
</dbReference>
<gene>
    <name evidence="1" type="ORF">IBL25_00060</name>
</gene>
<dbReference type="Proteomes" id="UP000603940">
    <property type="component" value="Unassembled WGS sequence"/>
</dbReference>
<evidence type="ECO:0000313" key="1">
    <source>
        <dbReference type="EMBL" id="MBC9175333.1"/>
    </source>
</evidence>
<dbReference type="InterPro" id="IPR009389">
    <property type="entry name" value="DUF1045"/>
</dbReference>
<dbReference type="Gene3D" id="3.90.1140.10">
    <property type="entry name" value="Cyclic phosphodiesterase"/>
    <property type="match status" value="1"/>
</dbReference>
<proteinExistence type="predicted"/>
<dbReference type="PIRSF" id="PIRSF033328">
    <property type="entry name" value="Phest_Mll4975"/>
    <property type="match status" value="1"/>
</dbReference>
<protein>
    <submittedName>
        <fullName evidence="1">DUF1045 domain-containing protein</fullName>
    </submittedName>
</protein>
<name>A0ABR7R112_9PROT</name>
<sequence length="233" mass="25377">MAGRGTHRVTARLALYWAPEVTDPLHTAASRWLGRDAETGATFPQDPLPGLDIAEITADARNYGFHATLKPPFRLATSYDAARAEAVALAARTAPFELPPLAVMDLGGFLALRESTPCPALQALADACVTALDPHRAPPTEAEVARRRPERLSEAQRTMLSRWGYPYVFAEWQFHLTLSRRLSAEEKAVVMPAAQRAVGEVAARPRVVRELCLFTQVTSGAPFLIAERLPLGG</sequence>